<evidence type="ECO:0000256" key="1">
    <source>
        <dbReference type="SAM" id="MobiDB-lite"/>
    </source>
</evidence>
<dbReference type="EMBL" id="KB445810">
    <property type="protein sequence ID" value="EMD32569.1"/>
    <property type="molecule type" value="Genomic_DNA"/>
</dbReference>
<reference evidence="2 3" key="1">
    <citation type="journal article" date="2012" name="Proc. Natl. Acad. Sci. U.S.A.">
        <title>Comparative genomics of Ceriporiopsis subvermispora and Phanerochaete chrysosporium provide insight into selective ligninolysis.</title>
        <authorList>
            <person name="Fernandez-Fueyo E."/>
            <person name="Ruiz-Duenas F.J."/>
            <person name="Ferreira P."/>
            <person name="Floudas D."/>
            <person name="Hibbett D.S."/>
            <person name="Canessa P."/>
            <person name="Larrondo L.F."/>
            <person name="James T.Y."/>
            <person name="Seelenfreund D."/>
            <person name="Lobos S."/>
            <person name="Polanco R."/>
            <person name="Tello M."/>
            <person name="Honda Y."/>
            <person name="Watanabe T."/>
            <person name="Watanabe T."/>
            <person name="Ryu J.S."/>
            <person name="Kubicek C.P."/>
            <person name="Schmoll M."/>
            <person name="Gaskell J."/>
            <person name="Hammel K.E."/>
            <person name="St John F.J."/>
            <person name="Vanden Wymelenberg A."/>
            <person name="Sabat G."/>
            <person name="Splinter BonDurant S."/>
            <person name="Syed K."/>
            <person name="Yadav J.S."/>
            <person name="Doddapaneni H."/>
            <person name="Subramanian V."/>
            <person name="Lavin J.L."/>
            <person name="Oguiza J.A."/>
            <person name="Perez G."/>
            <person name="Pisabarro A.G."/>
            <person name="Ramirez L."/>
            <person name="Santoyo F."/>
            <person name="Master E."/>
            <person name="Coutinho P.M."/>
            <person name="Henrissat B."/>
            <person name="Lombard V."/>
            <person name="Magnuson J.K."/>
            <person name="Kuees U."/>
            <person name="Hori C."/>
            <person name="Igarashi K."/>
            <person name="Samejima M."/>
            <person name="Held B.W."/>
            <person name="Barry K.W."/>
            <person name="LaButti K.M."/>
            <person name="Lapidus A."/>
            <person name="Lindquist E.A."/>
            <person name="Lucas S.M."/>
            <person name="Riley R."/>
            <person name="Salamov A.A."/>
            <person name="Hoffmeister D."/>
            <person name="Schwenk D."/>
            <person name="Hadar Y."/>
            <person name="Yarden O."/>
            <person name="de Vries R.P."/>
            <person name="Wiebenga A."/>
            <person name="Stenlid J."/>
            <person name="Eastwood D."/>
            <person name="Grigoriev I.V."/>
            <person name="Berka R.M."/>
            <person name="Blanchette R.A."/>
            <person name="Kersten P."/>
            <person name="Martinez A.T."/>
            <person name="Vicuna R."/>
            <person name="Cullen D."/>
        </authorList>
    </citation>
    <scope>NUCLEOTIDE SEQUENCE [LARGE SCALE GENOMIC DNA]</scope>
    <source>
        <strain evidence="2 3">B</strain>
    </source>
</reference>
<organism evidence="2 3">
    <name type="scientific">Ceriporiopsis subvermispora (strain B)</name>
    <name type="common">White-rot fungus</name>
    <name type="synonym">Gelatoporia subvermispora</name>
    <dbReference type="NCBI Taxonomy" id="914234"/>
    <lineage>
        <taxon>Eukaryota</taxon>
        <taxon>Fungi</taxon>
        <taxon>Dikarya</taxon>
        <taxon>Basidiomycota</taxon>
        <taxon>Agaricomycotina</taxon>
        <taxon>Agaricomycetes</taxon>
        <taxon>Polyporales</taxon>
        <taxon>Gelatoporiaceae</taxon>
        <taxon>Gelatoporia</taxon>
    </lineage>
</organism>
<feature type="region of interest" description="Disordered" evidence="1">
    <location>
        <begin position="1"/>
        <end position="76"/>
    </location>
</feature>
<proteinExistence type="predicted"/>
<feature type="compositionally biased region" description="Basic and acidic residues" evidence="1">
    <location>
        <begin position="128"/>
        <end position="149"/>
    </location>
</feature>
<accession>M2PAM2</accession>
<evidence type="ECO:0000313" key="2">
    <source>
        <dbReference type="EMBL" id="EMD32569.1"/>
    </source>
</evidence>
<dbReference type="Proteomes" id="UP000016930">
    <property type="component" value="Unassembled WGS sequence"/>
</dbReference>
<feature type="region of interest" description="Disordered" evidence="1">
    <location>
        <begin position="184"/>
        <end position="209"/>
    </location>
</feature>
<sequence length="331" mass="35908">MRGTSSSSLSSTRGVLARSPRRCHPTLSRAISSAAAEAQTSGEKPPPARRAIPRLESFGDIQISNTPVKPLRPTAAGRTFKPNLNWLSVDQFSISGGGFAQRLAQRKQNLEAEQLAKAEAEAAQTAAEAKKEDVPDFKLSRRKDKDPRKVQAKTEATPTHADPAPAEAQETFDNLVKEYAEARAEPAKAAEAKEIERKQTGRRTISSRQKRAQVVQAALPTVELQTNLDVLFGTSSTTPAATPFIKESLGTKVTSLPNSIQRTLERTGGDYSRYSPLSAGTLEPEKITPVQRARLLFGRRREATLNQRQKALDVVHRLVPAGVASQASATL</sequence>
<dbReference type="OrthoDB" id="2685280at2759"/>
<feature type="region of interest" description="Disordered" evidence="1">
    <location>
        <begin position="121"/>
        <end position="166"/>
    </location>
</feature>
<feature type="compositionally biased region" description="Basic and acidic residues" evidence="1">
    <location>
        <begin position="184"/>
        <end position="199"/>
    </location>
</feature>
<gene>
    <name evidence="2" type="ORF">CERSUDRAFT_99299</name>
</gene>
<feature type="compositionally biased region" description="Low complexity" evidence="1">
    <location>
        <begin position="1"/>
        <end position="11"/>
    </location>
</feature>
<name>M2PAM2_CERS8</name>
<keyword evidence="3" id="KW-1185">Reference proteome</keyword>
<dbReference type="HOGENOM" id="CLU_801767_0_0_1"/>
<dbReference type="AlphaFoldDB" id="M2PAM2"/>
<protein>
    <submittedName>
        <fullName evidence="2">Uncharacterized protein</fullName>
    </submittedName>
</protein>
<evidence type="ECO:0000313" key="3">
    <source>
        <dbReference type="Proteomes" id="UP000016930"/>
    </source>
</evidence>